<comment type="similarity">
    <text evidence="2 15">Belongs to the phenylalanyl-tRNA synthetase beta subunit family. Type 1 subfamily.</text>
</comment>
<evidence type="ECO:0000256" key="6">
    <source>
        <dbReference type="ARBA" id="ARBA00022598"/>
    </source>
</evidence>
<feature type="binding site" evidence="15">
    <location>
        <position position="463"/>
    </location>
    <ligand>
        <name>Mg(2+)</name>
        <dbReference type="ChEBI" id="CHEBI:18420"/>
        <note>shared with alpha subunit</note>
    </ligand>
</feature>
<dbReference type="OrthoDB" id="9805455at2"/>
<dbReference type="Gene3D" id="2.40.50.140">
    <property type="entry name" value="Nucleic acid-binding proteins"/>
    <property type="match status" value="1"/>
</dbReference>
<comment type="subunit">
    <text evidence="3 15">Tetramer of two alpha and two beta subunits.</text>
</comment>
<keyword evidence="7 15" id="KW-0479">Metal-binding</keyword>
<dbReference type="GO" id="GO:0000049">
    <property type="term" value="F:tRNA binding"/>
    <property type="evidence" value="ECO:0007669"/>
    <property type="project" value="UniProtKB-UniRule"/>
</dbReference>
<dbReference type="SUPFAM" id="SSF46955">
    <property type="entry name" value="Putative DNA-binding domain"/>
    <property type="match status" value="1"/>
</dbReference>
<organism evidence="20 21">
    <name type="scientific">Ferrimonas sediminum</name>
    <dbReference type="NCBI Taxonomy" id="718193"/>
    <lineage>
        <taxon>Bacteria</taxon>
        <taxon>Pseudomonadati</taxon>
        <taxon>Pseudomonadota</taxon>
        <taxon>Gammaproteobacteria</taxon>
        <taxon>Alteromonadales</taxon>
        <taxon>Ferrimonadaceae</taxon>
        <taxon>Ferrimonas</taxon>
    </lineage>
</organism>
<keyword evidence="9 15" id="KW-0067">ATP-binding</keyword>
<dbReference type="NCBIfam" id="NF045760">
    <property type="entry name" value="YtpR"/>
    <property type="match status" value="1"/>
</dbReference>
<dbReference type="InterPro" id="IPR045060">
    <property type="entry name" value="Phe-tRNA-ligase_IIc_bsu"/>
</dbReference>
<feature type="domain" description="TRNA-binding" evidence="17">
    <location>
        <begin position="39"/>
        <end position="148"/>
    </location>
</feature>
<dbReference type="Pfam" id="PF03484">
    <property type="entry name" value="B5"/>
    <property type="match status" value="1"/>
</dbReference>
<dbReference type="InterPro" id="IPR002547">
    <property type="entry name" value="tRNA-bd_dom"/>
</dbReference>
<evidence type="ECO:0000256" key="3">
    <source>
        <dbReference type="ARBA" id="ARBA00011209"/>
    </source>
</evidence>
<dbReference type="Gene3D" id="3.30.930.10">
    <property type="entry name" value="Bira Bifunctional Protein, Domain 2"/>
    <property type="match status" value="1"/>
</dbReference>
<dbReference type="FunFam" id="3.30.70.380:FF:000001">
    <property type="entry name" value="Phenylalanine--tRNA ligase beta subunit"/>
    <property type="match status" value="1"/>
</dbReference>
<proteinExistence type="inferred from homology"/>
<dbReference type="InterPro" id="IPR005121">
    <property type="entry name" value="Fdx_antiC-bd"/>
</dbReference>
<dbReference type="Pfam" id="PF01588">
    <property type="entry name" value="tRNA_bind"/>
    <property type="match status" value="1"/>
</dbReference>
<feature type="binding site" evidence="15">
    <location>
        <position position="460"/>
    </location>
    <ligand>
        <name>Mg(2+)</name>
        <dbReference type="ChEBI" id="CHEBI:18420"/>
        <note>shared with alpha subunit</note>
    </ligand>
</feature>
<dbReference type="Pfam" id="PF17759">
    <property type="entry name" value="tRNA_synthFbeta"/>
    <property type="match status" value="1"/>
</dbReference>
<dbReference type="InterPro" id="IPR045864">
    <property type="entry name" value="aa-tRNA-synth_II/BPL/LPL"/>
</dbReference>
<comment type="cofactor">
    <cofactor evidence="15">
        <name>Mg(2+)</name>
        <dbReference type="ChEBI" id="CHEBI:18420"/>
    </cofactor>
    <text evidence="15">Binds 2 magnesium ions per tetramer.</text>
</comment>
<dbReference type="PROSITE" id="PS51447">
    <property type="entry name" value="FDX_ACB"/>
    <property type="match status" value="1"/>
</dbReference>
<evidence type="ECO:0000256" key="11">
    <source>
        <dbReference type="ARBA" id="ARBA00022884"/>
    </source>
</evidence>
<dbReference type="Gene3D" id="3.30.56.10">
    <property type="match status" value="2"/>
</dbReference>
<dbReference type="GO" id="GO:0000287">
    <property type="term" value="F:magnesium ion binding"/>
    <property type="evidence" value="ECO:0007669"/>
    <property type="project" value="UniProtKB-UniRule"/>
</dbReference>
<dbReference type="AlphaFoldDB" id="A0A1G8ULW2"/>
<dbReference type="RefSeq" id="WP_090365492.1">
    <property type="nucleotide sequence ID" value="NZ_FNEM01000009.1"/>
</dbReference>
<dbReference type="Pfam" id="PF03483">
    <property type="entry name" value="B3_4"/>
    <property type="match status" value="1"/>
</dbReference>
<feature type="binding site" evidence="15">
    <location>
        <position position="464"/>
    </location>
    <ligand>
        <name>Mg(2+)</name>
        <dbReference type="ChEBI" id="CHEBI:18420"/>
        <note>shared with alpha subunit</note>
    </ligand>
</feature>
<dbReference type="InterPro" id="IPR036690">
    <property type="entry name" value="Fdx_antiC-bd_sf"/>
</dbReference>
<dbReference type="EC" id="6.1.1.20" evidence="15"/>
<dbReference type="SMART" id="SM00874">
    <property type="entry name" value="B5"/>
    <property type="match status" value="1"/>
</dbReference>
<dbReference type="Pfam" id="PF03147">
    <property type="entry name" value="FDX-ACB"/>
    <property type="match status" value="1"/>
</dbReference>
<evidence type="ECO:0000256" key="1">
    <source>
        <dbReference type="ARBA" id="ARBA00004496"/>
    </source>
</evidence>
<dbReference type="GO" id="GO:0006432">
    <property type="term" value="P:phenylalanyl-tRNA aminoacylation"/>
    <property type="evidence" value="ECO:0007669"/>
    <property type="project" value="UniProtKB-UniRule"/>
</dbReference>
<dbReference type="FunFam" id="3.50.40.10:FF:000001">
    <property type="entry name" value="Phenylalanine--tRNA ligase beta subunit"/>
    <property type="match status" value="1"/>
</dbReference>
<protein>
    <recommendedName>
        <fullName evidence="15">Phenylalanine--tRNA ligase beta subunit</fullName>
        <ecNumber evidence="15">6.1.1.20</ecNumber>
    </recommendedName>
    <alternativeName>
        <fullName evidence="15">Phenylalanyl-tRNA synthetase beta subunit</fullName>
        <shortName evidence="15">PheRS</shortName>
    </alternativeName>
</protein>
<dbReference type="Gene3D" id="3.50.40.10">
    <property type="entry name" value="Phenylalanyl-trna Synthetase, Chain B, domain 3"/>
    <property type="match status" value="1"/>
</dbReference>
<feature type="binding site" evidence="15">
    <location>
        <position position="454"/>
    </location>
    <ligand>
        <name>Mg(2+)</name>
        <dbReference type="ChEBI" id="CHEBI:18420"/>
        <note>shared with alpha subunit</note>
    </ligand>
</feature>
<dbReference type="SMART" id="SM00896">
    <property type="entry name" value="FDX-ACB"/>
    <property type="match status" value="1"/>
</dbReference>
<evidence type="ECO:0000256" key="2">
    <source>
        <dbReference type="ARBA" id="ARBA00008653"/>
    </source>
</evidence>
<dbReference type="SUPFAM" id="SSF55681">
    <property type="entry name" value="Class II aaRS and biotin synthetases"/>
    <property type="match status" value="1"/>
</dbReference>
<dbReference type="SUPFAM" id="SSF54991">
    <property type="entry name" value="Anticodon-binding domain of PheRS"/>
    <property type="match status" value="1"/>
</dbReference>
<dbReference type="PROSITE" id="PS50886">
    <property type="entry name" value="TRBD"/>
    <property type="match status" value="1"/>
</dbReference>
<dbReference type="PANTHER" id="PTHR10947:SF0">
    <property type="entry name" value="PHENYLALANINE--TRNA LIGASE BETA SUBUNIT"/>
    <property type="match status" value="1"/>
</dbReference>
<dbReference type="InterPro" id="IPR005147">
    <property type="entry name" value="tRNA_synthase_B5-dom"/>
</dbReference>
<dbReference type="GO" id="GO:0009328">
    <property type="term" value="C:phenylalanine-tRNA ligase complex"/>
    <property type="evidence" value="ECO:0007669"/>
    <property type="project" value="TreeGrafter"/>
</dbReference>
<keyword evidence="4 15" id="KW-0963">Cytoplasm</keyword>
<dbReference type="SMART" id="SM00873">
    <property type="entry name" value="B3_4"/>
    <property type="match status" value="1"/>
</dbReference>
<dbReference type="CDD" id="cd00769">
    <property type="entry name" value="PheRS_beta_core"/>
    <property type="match status" value="1"/>
</dbReference>
<dbReference type="GO" id="GO:0004826">
    <property type="term" value="F:phenylalanine-tRNA ligase activity"/>
    <property type="evidence" value="ECO:0007669"/>
    <property type="project" value="UniProtKB-UniRule"/>
</dbReference>
<evidence type="ECO:0000259" key="18">
    <source>
        <dbReference type="PROSITE" id="PS51447"/>
    </source>
</evidence>
<keyword evidence="10 15" id="KW-0460">Magnesium</keyword>
<dbReference type="HAMAP" id="MF_00283">
    <property type="entry name" value="Phe_tRNA_synth_beta1"/>
    <property type="match status" value="1"/>
</dbReference>
<dbReference type="SUPFAM" id="SSF56037">
    <property type="entry name" value="PheT/TilS domain"/>
    <property type="match status" value="1"/>
</dbReference>
<dbReference type="InterPro" id="IPR005146">
    <property type="entry name" value="B3/B4_tRNA-bd"/>
</dbReference>
<evidence type="ECO:0000259" key="19">
    <source>
        <dbReference type="PROSITE" id="PS51483"/>
    </source>
</evidence>
<evidence type="ECO:0000313" key="20">
    <source>
        <dbReference type="EMBL" id="SDJ54145.1"/>
    </source>
</evidence>
<evidence type="ECO:0000256" key="9">
    <source>
        <dbReference type="ARBA" id="ARBA00022840"/>
    </source>
</evidence>
<dbReference type="InterPro" id="IPR009061">
    <property type="entry name" value="DNA-bd_dom_put_sf"/>
</dbReference>
<keyword evidence="12 15" id="KW-0648">Protein biosynthesis</keyword>
<dbReference type="InterPro" id="IPR004532">
    <property type="entry name" value="Phe-tRNA-ligase_IIc_bsu_bact"/>
</dbReference>
<dbReference type="Gene3D" id="3.30.70.380">
    <property type="entry name" value="Ferrodoxin-fold anticodon-binding domain"/>
    <property type="match status" value="1"/>
</dbReference>
<dbReference type="PANTHER" id="PTHR10947">
    <property type="entry name" value="PHENYLALANYL-TRNA SYNTHETASE BETA CHAIN AND LEUCINE-RICH REPEAT-CONTAINING PROTEIN 47"/>
    <property type="match status" value="1"/>
</dbReference>
<dbReference type="FunFam" id="3.30.56.10:FF:000002">
    <property type="entry name" value="Phenylalanine--tRNA ligase beta subunit"/>
    <property type="match status" value="1"/>
</dbReference>
<evidence type="ECO:0000313" key="21">
    <source>
        <dbReference type="Proteomes" id="UP000199527"/>
    </source>
</evidence>
<evidence type="ECO:0000256" key="10">
    <source>
        <dbReference type="ARBA" id="ARBA00022842"/>
    </source>
</evidence>
<gene>
    <name evidence="15" type="primary">pheT</name>
    <name evidence="20" type="ORF">SAMN04488540_109115</name>
</gene>
<keyword evidence="11 16" id="KW-0694">RNA-binding</keyword>
<reference evidence="21" key="1">
    <citation type="submission" date="2016-10" db="EMBL/GenBank/DDBJ databases">
        <authorList>
            <person name="Varghese N."/>
            <person name="Submissions S."/>
        </authorList>
    </citation>
    <scope>NUCLEOTIDE SEQUENCE [LARGE SCALE GENOMIC DNA]</scope>
    <source>
        <strain evidence="21">DSM 23317</strain>
    </source>
</reference>
<comment type="subcellular location">
    <subcellularLocation>
        <location evidence="1 15">Cytoplasm</location>
    </subcellularLocation>
</comment>
<dbReference type="GO" id="GO:0005524">
    <property type="term" value="F:ATP binding"/>
    <property type="evidence" value="ECO:0007669"/>
    <property type="project" value="UniProtKB-UniRule"/>
</dbReference>
<evidence type="ECO:0000259" key="17">
    <source>
        <dbReference type="PROSITE" id="PS50886"/>
    </source>
</evidence>
<dbReference type="FunFam" id="2.40.50.140:FF:000045">
    <property type="entry name" value="Phenylalanine--tRNA ligase beta subunit"/>
    <property type="match status" value="1"/>
</dbReference>
<evidence type="ECO:0000256" key="14">
    <source>
        <dbReference type="ARBA" id="ARBA00049255"/>
    </source>
</evidence>
<evidence type="ECO:0000256" key="12">
    <source>
        <dbReference type="ARBA" id="ARBA00022917"/>
    </source>
</evidence>
<feature type="domain" description="FDX-ACB" evidence="18">
    <location>
        <begin position="701"/>
        <end position="794"/>
    </location>
</feature>
<keyword evidence="5 16" id="KW-0820">tRNA-binding</keyword>
<dbReference type="EMBL" id="FNEM01000009">
    <property type="protein sequence ID" value="SDJ54145.1"/>
    <property type="molecule type" value="Genomic_DNA"/>
</dbReference>
<dbReference type="InterPro" id="IPR020825">
    <property type="entry name" value="Phe-tRNA_synthase-like_B3/B4"/>
</dbReference>
<keyword evidence="8 15" id="KW-0547">Nucleotide-binding</keyword>
<accession>A0A1G8ULW2</accession>
<evidence type="ECO:0000256" key="16">
    <source>
        <dbReference type="PROSITE-ProRule" id="PRU00209"/>
    </source>
</evidence>
<evidence type="ECO:0000256" key="13">
    <source>
        <dbReference type="ARBA" id="ARBA00023146"/>
    </source>
</evidence>
<dbReference type="SUPFAM" id="SSF50249">
    <property type="entry name" value="Nucleic acid-binding proteins"/>
    <property type="match status" value="1"/>
</dbReference>
<evidence type="ECO:0000256" key="4">
    <source>
        <dbReference type="ARBA" id="ARBA00022490"/>
    </source>
</evidence>
<dbReference type="InterPro" id="IPR041616">
    <property type="entry name" value="PheRS_beta_core"/>
</dbReference>
<keyword evidence="13 15" id="KW-0030">Aminoacyl-tRNA synthetase</keyword>
<feature type="domain" description="B5" evidence="19">
    <location>
        <begin position="401"/>
        <end position="476"/>
    </location>
</feature>
<dbReference type="Proteomes" id="UP000199527">
    <property type="component" value="Unassembled WGS sequence"/>
</dbReference>
<evidence type="ECO:0000256" key="15">
    <source>
        <dbReference type="HAMAP-Rule" id="MF_00283"/>
    </source>
</evidence>
<dbReference type="PROSITE" id="PS51483">
    <property type="entry name" value="B5"/>
    <property type="match status" value="1"/>
</dbReference>
<keyword evidence="6 15" id="KW-0436">Ligase</keyword>
<dbReference type="FunFam" id="3.30.930.10:FF:000022">
    <property type="entry name" value="Phenylalanine--tRNA ligase beta subunit"/>
    <property type="match status" value="1"/>
</dbReference>
<keyword evidence="21" id="KW-1185">Reference proteome</keyword>
<dbReference type="NCBIfam" id="TIGR00472">
    <property type="entry name" value="pheT_bact"/>
    <property type="match status" value="1"/>
</dbReference>
<comment type="catalytic activity">
    <reaction evidence="14 15">
        <text>tRNA(Phe) + L-phenylalanine + ATP = L-phenylalanyl-tRNA(Phe) + AMP + diphosphate + H(+)</text>
        <dbReference type="Rhea" id="RHEA:19413"/>
        <dbReference type="Rhea" id="RHEA-COMP:9668"/>
        <dbReference type="Rhea" id="RHEA-COMP:9699"/>
        <dbReference type="ChEBI" id="CHEBI:15378"/>
        <dbReference type="ChEBI" id="CHEBI:30616"/>
        <dbReference type="ChEBI" id="CHEBI:33019"/>
        <dbReference type="ChEBI" id="CHEBI:58095"/>
        <dbReference type="ChEBI" id="CHEBI:78442"/>
        <dbReference type="ChEBI" id="CHEBI:78531"/>
        <dbReference type="ChEBI" id="CHEBI:456215"/>
        <dbReference type="EC" id="6.1.1.20"/>
    </reaction>
</comment>
<evidence type="ECO:0000256" key="8">
    <source>
        <dbReference type="ARBA" id="ARBA00022741"/>
    </source>
</evidence>
<sequence length="795" mass="86233">MKFSESWLREWVSPAISTNELSEQISMAGLEVDGVEAVAGEFSGVVVGEVVECGQHPDADKLRVTKVNVGGDELLDIVCGAPNCRQGLKVAVAVVGAVLPGNFKIKKAKLRGQPSHGMLCSFSELGIDVESDGILELPADAVIGTDFREFLNLDDSIIEVDLTANRADCFGLSGLAREVGVLNRLPVTEPQISPVVPSIDDRVTIKVEAPEQCPRYLGRVIKNVNVKAPTPLWMQEKLRRGGIRSIDAIVDITGYVMLELGQPMHAFDLDTLKGDVQVRMANSDDSLTLLDGSECKPNSDTLLIADDNGPLALAGIFGGEHSGVNGETQNVLLECAFFAPLAILGRSRAYGLHTDASHRYERGVDPQLQAKAMERATELLVEICGGEVGPVVEAVSEQHLPQAATITLRREKLDNLLGHHIGDDDVAEILTRLGCDVSVVDGGWQAKAPSWRFDMAIEQDLIEEVARIYGYNSIPNLAPVAKLEMPEHREADLSLKRVRSLFVDRGYQEAITYSFVDPKLQERLHPGVEPLVLPNPISSEMSAMRLSLWTGLLGSVAYNQARQQSRVRLFETGLRFIPDEQAENGIRQEVMVAGAIAGQVSDEHWEMPVRAVDFFDLKGDVEAMLSLTNDADAFSFRSTSHPALHPGQSAEIVKAGRVVGLIGAIHPQHEKKLGLNGRTLVFEIEQAAIADSQVPEASAISKFTASRRDIAIVVDDAIGAGDVTSLIKKIGVKQLVGVNLFDVYRGKGIEEGQKSLAIALTLQDVERTLEEQDIADAVDTIVASLAKEFNAQLRD</sequence>
<dbReference type="InterPro" id="IPR033714">
    <property type="entry name" value="tRNA_bind_bactPheRS"/>
</dbReference>
<evidence type="ECO:0000256" key="5">
    <source>
        <dbReference type="ARBA" id="ARBA00022555"/>
    </source>
</evidence>
<evidence type="ECO:0000256" key="7">
    <source>
        <dbReference type="ARBA" id="ARBA00022723"/>
    </source>
</evidence>
<dbReference type="InterPro" id="IPR012340">
    <property type="entry name" value="NA-bd_OB-fold"/>
</dbReference>
<name>A0A1G8ULW2_9GAMM</name>
<dbReference type="CDD" id="cd02796">
    <property type="entry name" value="tRNA_bind_bactPheRS"/>
    <property type="match status" value="1"/>
</dbReference>